<dbReference type="Proteomes" id="UP001305779">
    <property type="component" value="Unassembled WGS sequence"/>
</dbReference>
<evidence type="ECO:0000259" key="1">
    <source>
        <dbReference type="Pfam" id="PF05368"/>
    </source>
</evidence>
<dbReference type="InterPro" id="IPR008030">
    <property type="entry name" value="NmrA-like"/>
</dbReference>
<name>A0ABR0EK95_ZASCE</name>
<dbReference type="InterPro" id="IPR051604">
    <property type="entry name" value="Ergot_Alk_Oxidoreductase"/>
</dbReference>
<evidence type="ECO:0000313" key="3">
    <source>
        <dbReference type="Proteomes" id="UP001305779"/>
    </source>
</evidence>
<sequence length="302" mass="32223">MSAPGVIIFGPTGSVASQTALTAASLNAPITLAMRDPSKPIPGLTPSQEKSGAYTRLTADLTQPPSVLAAVISSNAKRAFIYAARGNTDHMKATIEALKEGGVEYVVFLSSFTVRDPPSSIPKEELIGYHHAQIEVNLSAIFGKDGYCAIRAGGFVTNALAWKDGILEGNLKLLGKDFRMDCITPNDMGAVAGNILVKGAAGVNAVYLYGPQNIPCGEVAERIGKVLGKDVSVESQSPEEAKAEMIQHGYPEQMAEYMVKARSGSELVRPFMEEGVQNVERYSGRKAMGLEEWVEGNRGLFV</sequence>
<dbReference type="PANTHER" id="PTHR43162:SF1">
    <property type="entry name" value="PRESTALK A DIFFERENTIATION PROTEIN A"/>
    <property type="match status" value="1"/>
</dbReference>
<proteinExistence type="predicted"/>
<feature type="domain" description="NmrA-like" evidence="1">
    <location>
        <begin position="6"/>
        <end position="271"/>
    </location>
</feature>
<keyword evidence="3" id="KW-1185">Reference proteome</keyword>
<accession>A0ABR0EK95</accession>
<dbReference type="Pfam" id="PF05368">
    <property type="entry name" value="NmrA"/>
    <property type="match status" value="1"/>
</dbReference>
<evidence type="ECO:0000313" key="2">
    <source>
        <dbReference type="EMBL" id="KAK4501922.1"/>
    </source>
</evidence>
<organism evidence="2 3">
    <name type="scientific">Zasmidium cellare</name>
    <name type="common">Wine cellar mold</name>
    <name type="synonym">Racodium cellare</name>
    <dbReference type="NCBI Taxonomy" id="395010"/>
    <lineage>
        <taxon>Eukaryota</taxon>
        <taxon>Fungi</taxon>
        <taxon>Dikarya</taxon>
        <taxon>Ascomycota</taxon>
        <taxon>Pezizomycotina</taxon>
        <taxon>Dothideomycetes</taxon>
        <taxon>Dothideomycetidae</taxon>
        <taxon>Mycosphaerellales</taxon>
        <taxon>Mycosphaerellaceae</taxon>
        <taxon>Zasmidium</taxon>
    </lineage>
</organism>
<dbReference type="EMBL" id="JAXOVC010000005">
    <property type="protein sequence ID" value="KAK4501922.1"/>
    <property type="molecule type" value="Genomic_DNA"/>
</dbReference>
<dbReference type="SUPFAM" id="SSF51735">
    <property type="entry name" value="NAD(P)-binding Rossmann-fold domains"/>
    <property type="match status" value="1"/>
</dbReference>
<dbReference type="PANTHER" id="PTHR43162">
    <property type="match status" value="1"/>
</dbReference>
<protein>
    <recommendedName>
        <fullName evidence="1">NmrA-like domain-containing protein</fullName>
    </recommendedName>
</protein>
<reference evidence="2 3" key="1">
    <citation type="journal article" date="2023" name="G3 (Bethesda)">
        <title>A chromosome-level genome assembly of Zasmidium syzygii isolated from banana leaves.</title>
        <authorList>
            <person name="van Westerhoven A.C."/>
            <person name="Mehrabi R."/>
            <person name="Talebi R."/>
            <person name="Steentjes M.B.F."/>
            <person name="Corcolon B."/>
            <person name="Chong P.A."/>
            <person name="Kema G.H.J."/>
            <person name="Seidl M.F."/>
        </authorList>
    </citation>
    <scope>NUCLEOTIDE SEQUENCE [LARGE SCALE GENOMIC DNA]</scope>
    <source>
        <strain evidence="2 3">P124</strain>
    </source>
</reference>
<dbReference type="Gene3D" id="3.40.50.720">
    <property type="entry name" value="NAD(P)-binding Rossmann-like Domain"/>
    <property type="match status" value="1"/>
</dbReference>
<comment type="caution">
    <text evidence="2">The sequence shown here is derived from an EMBL/GenBank/DDBJ whole genome shotgun (WGS) entry which is preliminary data.</text>
</comment>
<gene>
    <name evidence="2" type="ORF">PRZ48_007732</name>
</gene>
<dbReference type="InterPro" id="IPR036291">
    <property type="entry name" value="NAD(P)-bd_dom_sf"/>
</dbReference>